<feature type="compositionally biased region" description="Basic and acidic residues" evidence="1">
    <location>
        <begin position="175"/>
        <end position="186"/>
    </location>
</feature>
<evidence type="ECO:0000313" key="3">
    <source>
        <dbReference type="EMBL" id="CAL1140561.1"/>
    </source>
</evidence>
<reference evidence="3" key="2">
    <citation type="submission" date="2024-04" db="EMBL/GenBank/DDBJ databases">
        <authorList>
            <person name="Chen Y."/>
            <person name="Shah S."/>
            <person name="Dougan E. K."/>
            <person name="Thang M."/>
            <person name="Chan C."/>
        </authorList>
    </citation>
    <scope>NUCLEOTIDE SEQUENCE [LARGE SCALE GENOMIC DNA]</scope>
</reference>
<dbReference type="EMBL" id="CAMXCT010001141">
    <property type="protein sequence ID" value="CAI3987186.1"/>
    <property type="molecule type" value="Genomic_DNA"/>
</dbReference>
<proteinExistence type="predicted"/>
<feature type="compositionally biased region" description="Polar residues" evidence="1">
    <location>
        <begin position="1"/>
        <end position="19"/>
    </location>
</feature>
<evidence type="ECO:0000313" key="4">
    <source>
        <dbReference type="EMBL" id="CAL4774498.1"/>
    </source>
</evidence>
<evidence type="ECO:0000313" key="2">
    <source>
        <dbReference type="EMBL" id="CAI3987186.1"/>
    </source>
</evidence>
<dbReference type="AlphaFoldDB" id="A0A9P1FT45"/>
<reference evidence="2" key="1">
    <citation type="submission" date="2022-10" db="EMBL/GenBank/DDBJ databases">
        <authorList>
            <person name="Chen Y."/>
            <person name="Dougan E. K."/>
            <person name="Chan C."/>
            <person name="Rhodes N."/>
            <person name="Thang M."/>
        </authorList>
    </citation>
    <scope>NUCLEOTIDE SEQUENCE</scope>
</reference>
<comment type="caution">
    <text evidence="2">The sequence shown here is derived from an EMBL/GenBank/DDBJ whole genome shotgun (WGS) entry which is preliminary data.</text>
</comment>
<dbReference type="Proteomes" id="UP001152797">
    <property type="component" value="Unassembled WGS sequence"/>
</dbReference>
<protein>
    <submittedName>
        <fullName evidence="4">BZIP domain-containing protein</fullName>
    </submittedName>
</protein>
<organism evidence="2">
    <name type="scientific">Cladocopium goreaui</name>
    <dbReference type="NCBI Taxonomy" id="2562237"/>
    <lineage>
        <taxon>Eukaryota</taxon>
        <taxon>Sar</taxon>
        <taxon>Alveolata</taxon>
        <taxon>Dinophyceae</taxon>
        <taxon>Suessiales</taxon>
        <taxon>Symbiodiniaceae</taxon>
        <taxon>Cladocopium</taxon>
    </lineage>
</organism>
<accession>A0A9P1FT45</accession>
<keyword evidence="5" id="KW-1185">Reference proteome</keyword>
<evidence type="ECO:0000256" key="1">
    <source>
        <dbReference type="SAM" id="MobiDB-lite"/>
    </source>
</evidence>
<sequence length="221" mass="24490">MASAQSSVEINTEINTTGSSEERDRQVNAAMLMSCFSDETPPSTVPVTTGVGGTMEERVAAYKERKEKMKQQRKDKAARQAKEKEWFDLEMEKPYTEQQAIEEMLQHTIPQDWTSLRGSRDFQDQPPNHLYASNASEASSGSLSSTSSVSSNAQVVHEQVAWRVNARRSGSPSPEDPHATRGERRAWTAKGAETRPAPGNAGYAHGDPGKRKQVTRIRVEL</sequence>
<feature type="compositionally biased region" description="Low complexity" evidence="1">
    <location>
        <begin position="132"/>
        <end position="153"/>
    </location>
</feature>
<dbReference type="EMBL" id="CAMXCT020001141">
    <property type="protein sequence ID" value="CAL1140561.1"/>
    <property type="molecule type" value="Genomic_DNA"/>
</dbReference>
<feature type="region of interest" description="Disordered" evidence="1">
    <location>
        <begin position="1"/>
        <end position="24"/>
    </location>
</feature>
<dbReference type="EMBL" id="CAMXCT030001141">
    <property type="protein sequence ID" value="CAL4774498.1"/>
    <property type="molecule type" value="Genomic_DNA"/>
</dbReference>
<feature type="region of interest" description="Disordered" evidence="1">
    <location>
        <begin position="115"/>
        <end position="221"/>
    </location>
</feature>
<name>A0A9P1FT45_9DINO</name>
<gene>
    <name evidence="2" type="ORF">C1SCF055_LOCUS14478</name>
</gene>
<evidence type="ECO:0000313" key="5">
    <source>
        <dbReference type="Proteomes" id="UP001152797"/>
    </source>
</evidence>